<evidence type="ECO:0000256" key="4">
    <source>
        <dbReference type="SAM" id="MobiDB-lite"/>
    </source>
</evidence>
<evidence type="ECO:0000256" key="2">
    <source>
        <dbReference type="ARBA" id="ARBA00022737"/>
    </source>
</evidence>
<dbReference type="InterPro" id="IPR039852">
    <property type="entry name" value="CAND1/CAND2"/>
</dbReference>
<dbReference type="STRING" id="2018661.A0A2A2KRB6"/>
<dbReference type="SUPFAM" id="SSF48371">
    <property type="entry name" value="ARM repeat"/>
    <property type="match status" value="1"/>
</dbReference>
<comment type="similarity">
    <text evidence="1">Belongs to the CAND family.</text>
</comment>
<keyword evidence="7" id="KW-1185">Reference proteome</keyword>
<evidence type="ECO:0000256" key="3">
    <source>
        <dbReference type="ARBA" id="ARBA00022786"/>
    </source>
</evidence>
<evidence type="ECO:0000259" key="5">
    <source>
        <dbReference type="Pfam" id="PF08623"/>
    </source>
</evidence>
<dbReference type="EMBL" id="LIAE01007883">
    <property type="protein sequence ID" value="PAV76485.1"/>
    <property type="molecule type" value="Genomic_DNA"/>
</dbReference>
<name>A0A2A2KRB6_9BILA</name>
<proteinExistence type="inferred from homology"/>
<dbReference type="PANTHER" id="PTHR12696">
    <property type="entry name" value="TIP120"/>
    <property type="match status" value="1"/>
</dbReference>
<dbReference type="Pfam" id="PF25782">
    <property type="entry name" value="TPR_CAND1"/>
    <property type="match status" value="1"/>
</dbReference>
<feature type="domain" description="TATA-binding protein interacting (TIP20)" evidence="5">
    <location>
        <begin position="1087"/>
        <end position="1246"/>
    </location>
</feature>
<keyword evidence="3" id="KW-0833">Ubl conjugation pathway</keyword>
<sequence>MTANTSSAYIVAQLIEKMNNPDNDFRFMAINDLMKELRNETFKLDDDAEWKVTRALVKLLDDSNGEVQNLAVKCLGMIAKVINQAQAEWLLEKLFELINSSKEEQEDIGCISLKTVIANLVPNLVASTNIVRKCVPNIRTAIDAKKRSMSSHVDLLEILGDILQRFGSSIWELHPDIQSTLLKQLSVERPAIRKKAIAALGLLGAVASNDLFKQTVDIIGNGEESICNSDVHSVSEQHREIQCKSVLESSQQGMIFLFEIPKNNFLVLSQVLPHLIQFLRTAKDDELRESALQCIETFLYRCPKEVNAFQTDVHNVLSDNLCYDPNYSYEGDDEDDEAMEVENEEDGEADEDDYSDDDDMSYKVRRAAAKAIEAMIVCRHDQLTASVATYGPLLISRFKEREENVRIDVISAYINLLKEIHHAVPNAVKSLADESDMETEMVGSARLSTAQLQPDQLNLLRLLSEQLEPLLKAVIKQMKHKSIRSRQKAFELSTQLVRVLPDSLSTSMDQFIPRVVASLNDKGCSAQMKIDTLAFFTQTLISHNPNIFVPHLDVIVSVLVSSVKDNFYKLASEGLQLARYLLDVMAETKSDKQVPTVFDAVYEKLLVADTDQEVKERAIDVSGHCLALFPQSLASRLQQTFGILLERLKNEMTRLVAIRSFNEIVAKQTVPPEHVISILPQLLPFVADFLKKNQRALKIASLNFLRSLMAWPALSNALNSKEMELIITEFPQLIKDADLTITQSVLKCASACVTMFPQQFASHLSPILESFTILSQSPLLQGSTLTSALDFVRAIVHSSLPNKPSFEELLETLCSPIYNTSTSNAALPKQAFHSISAELATVAATSESLSEAQHLASQLAKQLTASDSSETVRLFAIYALGELGRRYPKVYDQDDTIKPASLMVQVFNSQSEEMKTAAAQSLGALAVGNIEKFLPFILEQINTQEKRQYLLLHALKEVIAWDSTENISIDVLKAQSDEIWKVLMAHATREEEGTRNVVAECLGRLCVIHPSTLFPLIKQQIRSDSAAVRCTVVTSVKFMISEEKTTFDAELQANIGDFLDLIKDDNLEVRRVVLALINSAAHNKPSLIRERLPVLLPSIYEETRTRKELIREVEMGPFKHQVDDGLDLRKAAFECMYTLLISCLEKIDVFEFISHMENGLRDGHHDVRLLTYLMLSKLVTLCSQQVLSRMDRIAEPLRTQMMSKVKSNAVKQEIEKNEEIKRAVIRVVLTIQRVPDADKCNQVSELLSLIRSECPHLLESVQRDAHRSYSTDTPMDI</sequence>
<keyword evidence="2" id="KW-0677">Repeat</keyword>
<feature type="compositionally biased region" description="Acidic residues" evidence="4">
    <location>
        <begin position="330"/>
        <end position="358"/>
    </location>
</feature>
<dbReference type="OrthoDB" id="6260732at2759"/>
<evidence type="ECO:0000313" key="7">
    <source>
        <dbReference type="Proteomes" id="UP000218231"/>
    </source>
</evidence>
<gene>
    <name evidence="6" type="ORF">WR25_11628</name>
</gene>
<dbReference type="InterPro" id="IPR016024">
    <property type="entry name" value="ARM-type_fold"/>
</dbReference>
<dbReference type="Gene3D" id="1.25.10.10">
    <property type="entry name" value="Leucine-rich Repeat Variant"/>
    <property type="match status" value="1"/>
</dbReference>
<evidence type="ECO:0000313" key="6">
    <source>
        <dbReference type="EMBL" id="PAV76485.1"/>
    </source>
</evidence>
<dbReference type="Pfam" id="PF08623">
    <property type="entry name" value="TIP120"/>
    <property type="match status" value="1"/>
</dbReference>
<evidence type="ECO:0000256" key="1">
    <source>
        <dbReference type="ARBA" id="ARBA00007657"/>
    </source>
</evidence>
<dbReference type="GO" id="GO:0010265">
    <property type="term" value="P:SCF complex assembly"/>
    <property type="evidence" value="ECO:0007669"/>
    <property type="project" value="InterPro"/>
</dbReference>
<feature type="region of interest" description="Disordered" evidence="4">
    <location>
        <begin position="328"/>
        <end position="358"/>
    </location>
</feature>
<dbReference type="Proteomes" id="UP000218231">
    <property type="component" value="Unassembled WGS sequence"/>
</dbReference>
<dbReference type="InterPro" id="IPR013932">
    <property type="entry name" value="TATA-bd_TIP120"/>
</dbReference>
<accession>A0A2A2KRB6</accession>
<dbReference type="AlphaFoldDB" id="A0A2A2KRB6"/>
<protein>
    <recommendedName>
        <fullName evidence="5">TATA-binding protein interacting (TIP20) domain-containing protein</fullName>
    </recommendedName>
</protein>
<comment type="caution">
    <text evidence="6">The sequence shown here is derived from an EMBL/GenBank/DDBJ whole genome shotgun (WGS) entry which is preliminary data.</text>
</comment>
<reference evidence="6 7" key="1">
    <citation type="journal article" date="2017" name="Curr. Biol.">
        <title>Genome architecture and evolution of a unichromosomal asexual nematode.</title>
        <authorList>
            <person name="Fradin H."/>
            <person name="Zegar C."/>
            <person name="Gutwein M."/>
            <person name="Lucas J."/>
            <person name="Kovtun M."/>
            <person name="Corcoran D."/>
            <person name="Baugh L.R."/>
            <person name="Kiontke K."/>
            <person name="Gunsalus K."/>
            <person name="Fitch D.H."/>
            <person name="Piano F."/>
        </authorList>
    </citation>
    <scope>NUCLEOTIDE SEQUENCE [LARGE SCALE GENOMIC DNA]</scope>
    <source>
        <strain evidence="6">PF1309</strain>
    </source>
</reference>
<organism evidence="6 7">
    <name type="scientific">Diploscapter pachys</name>
    <dbReference type="NCBI Taxonomy" id="2018661"/>
    <lineage>
        <taxon>Eukaryota</taxon>
        <taxon>Metazoa</taxon>
        <taxon>Ecdysozoa</taxon>
        <taxon>Nematoda</taxon>
        <taxon>Chromadorea</taxon>
        <taxon>Rhabditida</taxon>
        <taxon>Rhabditina</taxon>
        <taxon>Rhabditomorpha</taxon>
        <taxon>Rhabditoidea</taxon>
        <taxon>Rhabditidae</taxon>
        <taxon>Diploscapter</taxon>
    </lineage>
</organism>
<dbReference type="InterPro" id="IPR011989">
    <property type="entry name" value="ARM-like"/>
</dbReference>